<sequence>MTRAARYFSIRAIFAALILLGAAGSSARAAKYAGEAFSLGAGARGMALGGAVVAGPFDGFAPYWNPAGMARVSGKHLSAMHAETFGSLLNHDVISYVSNRSDTQGRISAYGFYLYYLGGGGIKITQLNEFERPYVVREESHGDYIVSGGISGQLNASITYGLAAKVIYRDIGTETGIGLTLDLGALYSPRPWLDLGLTIADASTGFIRYSGKTFDSGSNSESIYPTVKPGIAFKRTYREFIGRLLWSGDIKFEDLEGAAQYWAGPLSLDAHYGLEIGWRDMVFGRAGFDIGRFTAGAGVDISKITIDVAYLHHADLDETFRVSAGYRF</sequence>
<organism evidence="2">
    <name type="scientific">uncultured bacterium pAW1</name>
    <dbReference type="NCBI Taxonomy" id="1781155"/>
    <lineage>
        <taxon>Bacteria</taxon>
        <taxon>environmental samples</taxon>
    </lineage>
</organism>
<keyword evidence="1" id="KW-0732">Signal</keyword>
<dbReference type="NCBIfam" id="NF033709">
    <property type="entry name" value="PorV_fam"/>
    <property type="match status" value="1"/>
</dbReference>
<evidence type="ECO:0000313" key="2">
    <source>
        <dbReference type="EMBL" id="AOR51128.1"/>
    </source>
</evidence>
<name>A0A1C9U4R4_9BACT</name>
<feature type="chain" id="PRO_5008894751" description="PorV/PorQ family protein" evidence="1">
    <location>
        <begin position="30"/>
        <end position="328"/>
    </location>
</feature>
<proteinExistence type="predicted"/>
<dbReference type="EMBL" id="KT982360">
    <property type="protein sequence ID" value="AOR51128.1"/>
    <property type="molecule type" value="Genomic_DNA"/>
</dbReference>
<dbReference type="AlphaFoldDB" id="A0A1C9U4R4"/>
<dbReference type="Gene3D" id="2.40.160.60">
    <property type="entry name" value="Outer membrane protein transport protein (OMPP1/FadL/TodX)"/>
    <property type="match status" value="1"/>
</dbReference>
<evidence type="ECO:0000256" key="1">
    <source>
        <dbReference type="SAM" id="SignalP"/>
    </source>
</evidence>
<protein>
    <recommendedName>
        <fullName evidence="3">PorV/PorQ family protein</fullName>
    </recommendedName>
</protein>
<reference evidence="2" key="1">
    <citation type="journal article" date="2016" name="Sci. Rep.">
        <title>Triclosan Resistome from Metagenome Reveals Diverse Enoyl Acyl Carrier Protein Reductases and Selective Enrichment of Triclosan Resistance Genes.</title>
        <authorList>
            <person name="Khan R."/>
            <person name="Kong H.G."/>
            <person name="Jung Y.H."/>
            <person name="Choi J."/>
            <person name="Baek K.Y."/>
            <person name="Hwang E.C."/>
            <person name="Lee S.W."/>
        </authorList>
    </citation>
    <scope>NUCLEOTIDE SEQUENCE</scope>
</reference>
<evidence type="ECO:0008006" key="3">
    <source>
        <dbReference type="Google" id="ProtNLM"/>
    </source>
</evidence>
<feature type="signal peptide" evidence="1">
    <location>
        <begin position="1"/>
        <end position="29"/>
    </location>
</feature>
<accession>A0A1C9U4R4</accession>